<evidence type="ECO:0000313" key="2">
    <source>
        <dbReference type="EMBL" id="MBY75556.1"/>
    </source>
</evidence>
<protein>
    <submittedName>
        <fullName evidence="2">Uncharacterized protein</fullName>
    </submittedName>
</protein>
<accession>A0A2S2QCU1</accession>
<proteinExistence type="predicted"/>
<sequence length="132" mass="14787">MYTAAAAAAAAAATGGANGSTFDSYSYRLWCLANVWSCSNRKFNAAPVLIIIIIIIRVSPKYETVLHVVHVLVICFKGVFVPKKEKNYYFILLIFPLGVSTTFRERFYVNIHLDFALARSVYDYIVRHNGTA</sequence>
<organism evidence="2">
    <name type="scientific">Sipha flava</name>
    <name type="common">yellow sugarcane aphid</name>
    <dbReference type="NCBI Taxonomy" id="143950"/>
    <lineage>
        <taxon>Eukaryota</taxon>
        <taxon>Metazoa</taxon>
        <taxon>Ecdysozoa</taxon>
        <taxon>Arthropoda</taxon>
        <taxon>Hexapoda</taxon>
        <taxon>Insecta</taxon>
        <taxon>Pterygota</taxon>
        <taxon>Neoptera</taxon>
        <taxon>Paraneoptera</taxon>
        <taxon>Hemiptera</taxon>
        <taxon>Sternorrhyncha</taxon>
        <taxon>Aphidomorpha</taxon>
        <taxon>Aphidoidea</taxon>
        <taxon>Aphididae</taxon>
        <taxon>Sipha</taxon>
    </lineage>
</organism>
<reference evidence="2" key="1">
    <citation type="submission" date="2018-04" db="EMBL/GenBank/DDBJ databases">
        <title>Transcriptome assembly of Sipha flava.</title>
        <authorList>
            <person name="Scully E.D."/>
            <person name="Geib S.M."/>
            <person name="Palmer N.A."/>
            <person name="Koch K."/>
            <person name="Bradshaw J."/>
            <person name="Heng-Moss T."/>
            <person name="Sarath G."/>
        </authorList>
    </citation>
    <scope>NUCLEOTIDE SEQUENCE</scope>
</reference>
<gene>
    <name evidence="2" type="ORF">g.178504</name>
</gene>
<keyword evidence="1" id="KW-1133">Transmembrane helix</keyword>
<dbReference type="AlphaFoldDB" id="A0A2S2QCU1"/>
<evidence type="ECO:0000256" key="1">
    <source>
        <dbReference type="SAM" id="Phobius"/>
    </source>
</evidence>
<dbReference type="EMBL" id="GGMS01006353">
    <property type="protein sequence ID" value="MBY75556.1"/>
    <property type="molecule type" value="Transcribed_RNA"/>
</dbReference>
<name>A0A2S2QCU1_9HEMI</name>
<feature type="transmembrane region" description="Helical" evidence="1">
    <location>
        <begin position="43"/>
        <end position="58"/>
    </location>
</feature>
<keyword evidence="1" id="KW-0812">Transmembrane</keyword>
<feature type="transmembrane region" description="Helical" evidence="1">
    <location>
        <begin position="65"/>
        <end position="81"/>
    </location>
</feature>
<feature type="transmembrane region" description="Helical" evidence="1">
    <location>
        <begin position="87"/>
        <end position="103"/>
    </location>
</feature>
<keyword evidence="1" id="KW-0472">Membrane</keyword>